<evidence type="ECO:0000256" key="12">
    <source>
        <dbReference type="SAM" id="Phobius"/>
    </source>
</evidence>
<evidence type="ECO:0000256" key="8">
    <source>
        <dbReference type="ARBA" id="ARBA00023002"/>
    </source>
</evidence>
<dbReference type="AlphaFoldDB" id="A0A1X1ZRR8"/>
<dbReference type="CDD" id="cd03512">
    <property type="entry name" value="Alkane-hydroxylase"/>
    <property type="match status" value="1"/>
</dbReference>
<protein>
    <submittedName>
        <fullName evidence="14">Alkane 1-monooxygenase</fullName>
    </submittedName>
</protein>
<dbReference type="STRING" id="153971.AWC19_05385"/>
<dbReference type="InterPro" id="IPR033885">
    <property type="entry name" value="AlkB/XylM"/>
</dbReference>
<keyword evidence="7 12" id="KW-1133">Transmembrane helix</keyword>
<reference evidence="14 15" key="1">
    <citation type="submission" date="2016-01" db="EMBL/GenBank/DDBJ databases">
        <title>The new phylogeny of the genus Mycobacterium.</title>
        <authorList>
            <person name="Tarcisio F."/>
            <person name="Conor M."/>
            <person name="Antonella G."/>
            <person name="Elisabetta G."/>
            <person name="Giulia F.S."/>
            <person name="Sara T."/>
            <person name="Anna F."/>
            <person name="Clotilde B."/>
            <person name="Roberto B."/>
            <person name="Veronica D.S."/>
            <person name="Fabio R."/>
            <person name="Monica P."/>
            <person name="Olivier J."/>
            <person name="Enrico T."/>
            <person name="Nicola S."/>
        </authorList>
    </citation>
    <scope>NUCLEOTIDE SEQUENCE [LARGE SCALE GENOMIC DNA]</scope>
    <source>
        <strain evidence="14 15">DSM 44572</strain>
    </source>
</reference>
<dbReference type="Pfam" id="PF00487">
    <property type="entry name" value="FA_desaturase"/>
    <property type="match status" value="1"/>
</dbReference>
<dbReference type="PANTHER" id="PTHR38674">
    <property type="entry name" value="ALKANE 1-MONOOXYGENASE 1"/>
    <property type="match status" value="1"/>
</dbReference>
<proteinExistence type="inferred from homology"/>
<accession>A0A1X1ZRR8</accession>
<evidence type="ECO:0000256" key="9">
    <source>
        <dbReference type="ARBA" id="ARBA00023004"/>
    </source>
</evidence>
<evidence type="ECO:0000259" key="13">
    <source>
        <dbReference type="Pfam" id="PF00487"/>
    </source>
</evidence>
<keyword evidence="8" id="KW-0560">Oxidoreductase</keyword>
<dbReference type="PANTHER" id="PTHR38674:SF1">
    <property type="entry name" value="ALKANE 1-MONOOXYGENASE 1"/>
    <property type="match status" value="1"/>
</dbReference>
<keyword evidence="4" id="KW-0997">Cell inner membrane</keyword>
<feature type="transmembrane region" description="Helical" evidence="12">
    <location>
        <begin position="234"/>
        <end position="253"/>
    </location>
</feature>
<dbReference type="GO" id="GO:0005886">
    <property type="term" value="C:plasma membrane"/>
    <property type="evidence" value="ECO:0007669"/>
    <property type="project" value="UniProtKB-SubCell"/>
</dbReference>
<evidence type="ECO:0000256" key="10">
    <source>
        <dbReference type="ARBA" id="ARBA00023033"/>
    </source>
</evidence>
<keyword evidence="3" id="KW-1003">Cell membrane</keyword>
<feature type="transmembrane region" description="Helical" evidence="12">
    <location>
        <begin position="89"/>
        <end position="113"/>
    </location>
</feature>
<evidence type="ECO:0000313" key="15">
    <source>
        <dbReference type="Proteomes" id="UP000193529"/>
    </source>
</evidence>
<name>A0A1X1ZRR8_9MYCO</name>
<evidence type="ECO:0000256" key="4">
    <source>
        <dbReference type="ARBA" id="ARBA00022519"/>
    </source>
</evidence>
<feature type="domain" description="Fatty acid desaturase" evidence="13">
    <location>
        <begin position="129"/>
        <end position="346"/>
    </location>
</feature>
<evidence type="ECO:0000256" key="11">
    <source>
        <dbReference type="ARBA" id="ARBA00023136"/>
    </source>
</evidence>
<comment type="caution">
    <text evidence="14">The sequence shown here is derived from an EMBL/GenBank/DDBJ whole genome shotgun (WGS) entry which is preliminary data.</text>
</comment>
<feature type="transmembrane region" description="Helical" evidence="12">
    <location>
        <begin position="259"/>
        <end position="277"/>
    </location>
</feature>
<keyword evidence="5 12" id="KW-0812">Transmembrane</keyword>
<feature type="transmembrane region" description="Helical" evidence="12">
    <location>
        <begin position="125"/>
        <end position="143"/>
    </location>
</feature>
<feature type="transmembrane region" description="Helical" evidence="12">
    <location>
        <begin position="49"/>
        <end position="69"/>
    </location>
</feature>
<evidence type="ECO:0000256" key="5">
    <source>
        <dbReference type="ARBA" id="ARBA00022692"/>
    </source>
</evidence>
<evidence type="ECO:0000256" key="3">
    <source>
        <dbReference type="ARBA" id="ARBA00022475"/>
    </source>
</evidence>
<evidence type="ECO:0000313" key="14">
    <source>
        <dbReference type="EMBL" id="ORW26079.1"/>
    </source>
</evidence>
<keyword evidence="11 12" id="KW-0472">Membrane</keyword>
<organism evidence="14 15">
    <name type="scientific">Mycobacterium palustre</name>
    <dbReference type="NCBI Taxonomy" id="153971"/>
    <lineage>
        <taxon>Bacteria</taxon>
        <taxon>Bacillati</taxon>
        <taxon>Actinomycetota</taxon>
        <taxon>Actinomycetes</taxon>
        <taxon>Mycobacteriales</taxon>
        <taxon>Mycobacteriaceae</taxon>
        <taxon>Mycobacterium</taxon>
        <taxon>Mycobacterium simiae complex</taxon>
    </lineage>
</organism>
<keyword evidence="15" id="KW-1185">Reference proteome</keyword>
<gene>
    <name evidence="14" type="ORF">AWC19_05385</name>
</gene>
<evidence type="ECO:0000256" key="6">
    <source>
        <dbReference type="ARBA" id="ARBA00022723"/>
    </source>
</evidence>
<dbReference type="GO" id="GO:0006629">
    <property type="term" value="P:lipid metabolic process"/>
    <property type="evidence" value="ECO:0007669"/>
    <property type="project" value="InterPro"/>
</dbReference>
<dbReference type="GO" id="GO:0046872">
    <property type="term" value="F:metal ion binding"/>
    <property type="evidence" value="ECO:0007669"/>
    <property type="project" value="UniProtKB-KW"/>
</dbReference>
<keyword evidence="10 14" id="KW-0503">Monooxygenase</keyword>
<dbReference type="Proteomes" id="UP000193529">
    <property type="component" value="Unassembled WGS sequence"/>
</dbReference>
<keyword evidence="6" id="KW-0479">Metal-binding</keyword>
<evidence type="ECO:0000256" key="7">
    <source>
        <dbReference type="ARBA" id="ARBA00022989"/>
    </source>
</evidence>
<comment type="subcellular location">
    <subcellularLocation>
        <location evidence="1">Cell inner membrane</location>
        <topology evidence="1">Multi-pass membrane protein</topology>
    </subcellularLocation>
</comment>
<dbReference type="EMBL" id="LQPJ01000090">
    <property type="protein sequence ID" value="ORW26079.1"/>
    <property type="molecule type" value="Genomic_DNA"/>
</dbReference>
<evidence type="ECO:0000256" key="2">
    <source>
        <dbReference type="ARBA" id="ARBA00010823"/>
    </source>
</evidence>
<feature type="transmembrane region" description="Helical" evidence="12">
    <location>
        <begin position="23"/>
        <end position="43"/>
    </location>
</feature>
<sequence length="388" mass="43769">MAVCRTPTPRSRAAASWKQPRRYLWLLAAAVPVLVFPAWLVVWSTGLGAFWWAVPILAFAVIPVLDHLVGPDSTNPADSVLAWLEHDRFYRWATYLYLPGQYLSLVFGCWLWSGGGWLRMSLVDKVGLMMTVGLIGGLAINAAHELGHTREQRERRLSKVALAQTCYGHFFVEHNRGHHVRVATPEDPASARFGENLYAFIPRSVVGSLRSAWGLEAARLAALGKSRWTLANDVLNAWLLSVALFIVLSVWFGPVVLPWLAGQAIIGFCLLETVNYMEHYGLRRQRLPNGRYERVRPSHSWNSSSVIANVLLFHLQRHSDHHANPLRPYQVLRHVDEAPQLPSGYSAMLLLALVPPLWRRVMNRRVLDFYGGDTRLVATKPRGPRSRA</sequence>
<comment type="similarity">
    <text evidence="2">Belongs to the fatty acid desaturase type 1 family. AlkB subfamily.</text>
</comment>
<evidence type="ECO:0000256" key="1">
    <source>
        <dbReference type="ARBA" id="ARBA00004429"/>
    </source>
</evidence>
<keyword evidence="9" id="KW-0408">Iron</keyword>
<dbReference type="GO" id="GO:0004497">
    <property type="term" value="F:monooxygenase activity"/>
    <property type="evidence" value="ECO:0007669"/>
    <property type="project" value="UniProtKB-KW"/>
</dbReference>
<dbReference type="InterPro" id="IPR005804">
    <property type="entry name" value="FA_desaturase_dom"/>
</dbReference>